<feature type="domain" description="K Homology" evidence="3">
    <location>
        <begin position="122"/>
        <end position="201"/>
    </location>
</feature>
<gene>
    <name evidence="4" type="ORF">T02_15453</name>
</gene>
<dbReference type="Pfam" id="PF00013">
    <property type="entry name" value="KH_1"/>
    <property type="match status" value="1"/>
</dbReference>
<dbReference type="AlphaFoldDB" id="A0A0V1LRF0"/>
<dbReference type="InterPro" id="IPR004087">
    <property type="entry name" value="KH_dom"/>
</dbReference>
<evidence type="ECO:0000313" key="5">
    <source>
        <dbReference type="Proteomes" id="UP000054721"/>
    </source>
</evidence>
<protein>
    <recommendedName>
        <fullName evidence="3">K Homology domain-containing protein</fullName>
    </recommendedName>
</protein>
<dbReference type="InterPro" id="IPR036612">
    <property type="entry name" value="KH_dom_type_1_sf"/>
</dbReference>
<feature type="region of interest" description="Disordered" evidence="2">
    <location>
        <begin position="232"/>
        <end position="271"/>
    </location>
</feature>
<reference evidence="4" key="1">
    <citation type="submission" date="2015-05" db="EMBL/GenBank/DDBJ databases">
        <title>Evolution of Trichinella species and genotypes.</title>
        <authorList>
            <person name="Korhonen P.K."/>
            <person name="Edoardo P."/>
            <person name="Giuseppe L.R."/>
            <person name="Gasser R.B."/>
        </authorList>
    </citation>
    <scope>NUCLEOTIDE SEQUENCE [LARGE SCALE GENOMIC DNA]</scope>
    <source>
        <strain evidence="4">ISS10</strain>
    </source>
</reference>
<evidence type="ECO:0000259" key="3">
    <source>
        <dbReference type="SMART" id="SM00322"/>
    </source>
</evidence>
<evidence type="ECO:0000256" key="2">
    <source>
        <dbReference type="SAM" id="MobiDB-lite"/>
    </source>
</evidence>
<proteinExistence type="predicted"/>
<keyword evidence="1" id="KW-0694">RNA-binding</keyword>
<dbReference type="InterPro" id="IPR004088">
    <property type="entry name" value="KH_dom_type_1"/>
</dbReference>
<dbReference type="PROSITE" id="PS50084">
    <property type="entry name" value="KH_TYPE_1"/>
    <property type="match status" value="1"/>
</dbReference>
<dbReference type="SUPFAM" id="SSF54791">
    <property type="entry name" value="Eukaryotic type KH-domain (KH-domain type I)"/>
    <property type="match status" value="1"/>
</dbReference>
<keyword evidence="5" id="KW-1185">Reference proteome</keyword>
<sequence length="271" mass="30861">MCDYISHFDILTEISTIQGGTDQWKKKRHSYRYGKFKVSEGKRSLVSELFLCGAVVFKVAKMFSRERFQEMLRRCEEVIDVLNSYRHPALRSVAMDRMISDEFLPELFKTTPQPPIPWGYFIRRQARMSILTTLYPFNVASRIIGPAGSTIRAIKRYSGCRIVLSNMAQSVLIIDIISEDFQGVVDWRIGKGIEAIQYVVKDENGEVSLNQLAEQAVRRGCRAFPRVSPQSNGRNFAGANESGLVVENENTDEETEYTANSFDSSDGDERE</sequence>
<accession>A0A0V1LRF0</accession>
<comment type="caution">
    <text evidence="4">The sequence shown here is derived from an EMBL/GenBank/DDBJ whole genome shotgun (WGS) entry which is preliminary data.</text>
</comment>
<organism evidence="4 5">
    <name type="scientific">Trichinella nativa</name>
    <dbReference type="NCBI Taxonomy" id="6335"/>
    <lineage>
        <taxon>Eukaryota</taxon>
        <taxon>Metazoa</taxon>
        <taxon>Ecdysozoa</taxon>
        <taxon>Nematoda</taxon>
        <taxon>Enoplea</taxon>
        <taxon>Dorylaimia</taxon>
        <taxon>Trichinellida</taxon>
        <taxon>Trichinellidae</taxon>
        <taxon>Trichinella</taxon>
    </lineage>
</organism>
<name>A0A0V1LRF0_9BILA</name>
<dbReference type="GO" id="GO:0003723">
    <property type="term" value="F:RNA binding"/>
    <property type="evidence" value="ECO:0007669"/>
    <property type="project" value="UniProtKB-UniRule"/>
</dbReference>
<dbReference type="EMBL" id="JYDW01000012">
    <property type="protein sequence ID" value="KRZ62064.1"/>
    <property type="molecule type" value="Genomic_DNA"/>
</dbReference>
<dbReference type="SMART" id="SM00322">
    <property type="entry name" value="KH"/>
    <property type="match status" value="1"/>
</dbReference>
<dbReference type="OrthoDB" id="5919708at2759"/>
<dbReference type="Proteomes" id="UP000054721">
    <property type="component" value="Unassembled WGS sequence"/>
</dbReference>
<dbReference type="Gene3D" id="3.30.1370.10">
    <property type="entry name" value="K Homology domain, type 1"/>
    <property type="match status" value="1"/>
</dbReference>
<evidence type="ECO:0000313" key="4">
    <source>
        <dbReference type="EMBL" id="KRZ62064.1"/>
    </source>
</evidence>
<evidence type="ECO:0000256" key="1">
    <source>
        <dbReference type="PROSITE-ProRule" id="PRU00117"/>
    </source>
</evidence>